<keyword evidence="3 8" id="KW-0349">Heme</keyword>
<dbReference type="Proteomes" id="UP000005222">
    <property type="component" value="Chromosome G"/>
</dbReference>
<dbReference type="InterPro" id="IPR036396">
    <property type="entry name" value="Cyt_P450_sf"/>
</dbReference>
<dbReference type="STRING" id="559304.G8YJP0"/>
<dbReference type="InterPro" id="IPR017972">
    <property type="entry name" value="Cyt_P450_CS"/>
</dbReference>
<dbReference type="InterPro" id="IPR002974">
    <property type="entry name" value="Cyt_P450_E_CYP52_ascomycetes"/>
</dbReference>
<dbReference type="GO" id="GO:0016712">
    <property type="term" value="F:oxidoreductase activity, acting on paired donors, with incorporation or reduction of molecular oxygen, reduced flavin or flavoprotein as one donor, and incorporation of one atom of oxygen"/>
    <property type="evidence" value="ECO:0007669"/>
    <property type="project" value="InterPro"/>
</dbReference>
<reference evidence="11" key="1">
    <citation type="submission" date="2011-10" db="EMBL/GenBank/DDBJ databases">
        <authorList>
            <person name="Genoscope - CEA"/>
        </authorList>
    </citation>
    <scope>NUCLEOTIDE SEQUENCE</scope>
</reference>
<comment type="cofactor">
    <cofactor evidence="1 8">
        <name>heme</name>
        <dbReference type="ChEBI" id="CHEBI:30413"/>
    </cofactor>
</comment>
<dbReference type="CDD" id="cd11063">
    <property type="entry name" value="CYP52"/>
    <property type="match status" value="1"/>
</dbReference>
<dbReference type="EMBL" id="FO082052">
    <property type="protein sequence ID" value="CCE81300.1"/>
    <property type="molecule type" value="Genomic_DNA"/>
</dbReference>
<dbReference type="InterPro" id="IPR047146">
    <property type="entry name" value="Cyt_P450_E_CYP52_fungi"/>
</dbReference>
<evidence type="ECO:0000256" key="10">
    <source>
        <dbReference type="SAM" id="Phobius"/>
    </source>
</evidence>
<evidence type="ECO:0000256" key="2">
    <source>
        <dbReference type="ARBA" id="ARBA00010617"/>
    </source>
</evidence>
<dbReference type="eggNOG" id="KOG0157">
    <property type="taxonomic scope" value="Eukaryota"/>
</dbReference>
<feature type="binding site" description="axial binding residue" evidence="8">
    <location>
        <position position="475"/>
    </location>
    <ligand>
        <name>heme</name>
        <dbReference type="ChEBI" id="CHEBI:30413"/>
    </ligand>
    <ligandPart>
        <name>Fe</name>
        <dbReference type="ChEBI" id="CHEBI:18248"/>
    </ligandPart>
</feature>
<proteinExistence type="inferred from homology"/>
<dbReference type="PRINTS" id="PR00464">
    <property type="entry name" value="EP450II"/>
</dbReference>
<reference evidence="13" key="2">
    <citation type="journal article" date="2012" name="G3 (Bethesda)">
        <title>Pichia sorbitophila, an interspecies yeast hybrid reveals early steps of genome resolution following polyploidization.</title>
        <authorList>
            <person name="Leh Louis V."/>
            <person name="Despons L."/>
            <person name="Friedrich A."/>
            <person name="Martin T."/>
            <person name="Durrens P."/>
            <person name="Casaregola S."/>
            <person name="Neuveglise C."/>
            <person name="Fairhead C."/>
            <person name="Marck C."/>
            <person name="Cruz J.A."/>
            <person name="Straub M.L."/>
            <person name="Kugler V."/>
            <person name="Sacerdot C."/>
            <person name="Uzunov Z."/>
            <person name="Thierry A."/>
            <person name="Weiss S."/>
            <person name="Bleykasten C."/>
            <person name="De Montigny J."/>
            <person name="Jacques N."/>
            <person name="Jung P."/>
            <person name="Lemaire M."/>
            <person name="Mallet S."/>
            <person name="Morel G."/>
            <person name="Richard G.F."/>
            <person name="Sarkar A."/>
            <person name="Savel G."/>
            <person name="Schacherer J."/>
            <person name="Seret M.L."/>
            <person name="Talla E."/>
            <person name="Samson G."/>
            <person name="Jubin C."/>
            <person name="Poulain J."/>
            <person name="Vacherie B."/>
            <person name="Barbe V."/>
            <person name="Pelletier E."/>
            <person name="Sherman D.J."/>
            <person name="Westhof E."/>
            <person name="Weissenbach J."/>
            <person name="Baret P.V."/>
            <person name="Wincker P."/>
            <person name="Gaillardin C."/>
            <person name="Dujon B."/>
            <person name="Souciet J.L."/>
        </authorList>
    </citation>
    <scope>NUCLEOTIDE SEQUENCE [LARGE SCALE GENOMIC DNA]</scope>
    <source>
        <strain evidence="13">ATCC MYA-4447 / BCRC 22081 / CBS 7064 / NBRC 10061 / NRRL Y-12695</strain>
    </source>
</reference>
<dbReference type="InParanoid" id="G8YJP0"/>
<accession>G8YJP0</accession>
<evidence type="ECO:0000256" key="6">
    <source>
        <dbReference type="ARBA" id="ARBA00023004"/>
    </source>
</evidence>
<evidence type="ECO:0000256" key="9">
    <source>
        <dbReference type="RuleBase" id="RU000461"/>
    </source>
</evidence>
<evidence type="ECO:0000256" key="5">
    <source>
        <dbReference type="ARBA" id="ARBA00023002"/>
    </source>
</evidence>
<dbReference type="EMBL" id="FO082053">
    <property type="protein sequence ID" value="CCE80535.1"/>
    <property type="molecule type" value="Genomic_DNA"/>
</dbReference>
<protein>
    <submittedName>
        <fullName evidence="11">Piso0_003654 protein</fullName>
    </submittedName>
</protein>
<keyword evidence="7 9" id="KW-0503">Monooxygenase</keyword>
<organism evidence="11 13">
    <name type="scientific">Pichia sorbitophila (strain ATCC MYA-4447 / BCRC 22081 / CBS 7064 / NBRC 10061 / NRRL Y-12695)</name>
    <name type="common">Hybrid yeast</name>
    <dbReference type="NCBI Taxonomy" id="559304"/>
    <lineage>
        <taxon>Eukaryota</taxon>
        <taxon>Fungi</taxon>
        <taxon>Dikarya</taxon>
        <taxon>Ascomycota</taxon>
        <taxon>Saccharomycotina</taxon>
        <taxon>Pichiomycetes</taxon>
        <taxon>Debaryomycetaceae</taxon>
        <taxon>Millerozyma</taxon>
    </lineage>
</organism>
<evidence type="ECO:0000256" key="4">
    <source>
        <dbReference type="ARBA" id="ARBA00022723"/>
    </source>
</evidence>
<evidence type="ECO:0000256" key="1">
    <source>
        <dbReference type="ARBA" id="ARBA00001971"/>
    </source>
</evidence>
<dbReference type="Gene3D" id="1.10.630.10">
    <property type="entry name" value="Cytochrome P450"/>
    <property type="match status" value="1"/>
</dbReference>
<keyword evidence="10" id="KW-0472">Membrane</keyword>
<dbReference type="PRINTS" id="PR00385">
    <property type="entry name" value="P450"/>
</dbReference>
<evidence type="ECO:0000313" key="13">
    <source>
        <dbReference type="Proteomes" id="UP000005222"/>
    </source>
</evidence>
<dbReference type="PRINTS" id="PR01239">
    <property type="entry name" value="EP450IICYP52"/>
</dbReference>
<dbReference type="OMA" id="STHEKWF"/>
<dbReference type="AlphaFoldDB" id="G8YJP0"/>
<dbReference type="PROSITE" id="PS00086">
    <property type="entry name" value="CYTOCHROME_P450"/>
    <property type="match status" value="1"/>
</dbReference>
<evidence type="ECO:0000256" key="8">
    <source>
        <dbReference type="PIRSR" id="PIRSR602402-1"/>
    </source>
</evidence>
<dbReference type="HOGENOM" id="CLU_001570_27_0_1"/>
<dbReference type="PANTHER" id="PTHR24287">
    <property type="entry name" value="P450, PUTATIVE (EUROFUNG)-RELATED"/>
    <property type="match status" value="1"/>
</dbReference>
<dbReference type="Proteomes" id="UP000005222">
    <property type="component" value="Chromosome H"/>
</dbReference>
<dbReference type="Pfam" id="PF00067">
    <property type="entry name" value="p450"/>
    <property type="match status" value="1"/>
</dbReference>
<name>G8YJP0_PICSO</name>
<keyword evidence="6 8" id="KW-0408">Iron</keyword>
<feature type="transmembrane region" description="Helical" evidence="10">
    <location>
        <begin position="20"/>
        <end position="38"/>
    </location>
</feature>
<dbReference type="InterPro" id="IPR002402">
    <property type="entry name" value="Cyt_P450_E_grp-II"/>
</dbReference>
<keyword evidence="4 8" id="KW-0479">Metal-binding</keyword>
<keyword evidence="13" id="KW-1185">Reference proteome</keyword>
<evidence type="ECO:0000313" key="12">
    <source>
        <dbReference type="EMBL" id="CCE81300.1"/>
    </source>
</evidence>
<dbReference type="PANTHER" id="PTHR24287:SF1">
    <property type="entry name" value="P450, PUTATIVE (EUROFUNG)-RELATED"/>
    <property type="match status" value="1"/>
</dbReference>
<gene>
    <name evidence="11" type="primary">Piso0_003654</name>
    <name evidence="11" type="ORF">GNLVRS01_PISO0G17078g</name>
    <name evidence="12" type="ORF">GNLVRS01_PISO0H17079g</name>
</gene>
<comment type="similarity">
    <text evidence="2 9">Belongs to the cytochrome P450 family.</text>
</comment>
<evidence type="ECO:0000256" key="7">
    <source>
        <dbReference type="ARBA" id="ARBA00023033"/>
    </source>
</evidence>
<keyword evidence="10" id="KW-1133">Transmembrane helix</keyword>
<dbReference type="GO" id="GO:0020037">
    <property type="term" value="F:heme binding"/>
    <property type="evidence" value="ECO:0007669"/>
    <property type="project" value="InterPro"/>
</dbReference>
<evidence type="ECO:0000313" key="11">
    <source>
        <dbReference type="EMBL" id="CCE80535.1"/>
    </source>
</evidence>
<keyword evidence="10" id="KW-0812">Transmembrane</keyword>
<dbReference type="OrthoDB" id="1470350at2759"/>
<sequence length="527" mass="60480">MSTQISSEQVFGVVHQYLSKWWVILILLVVVYNISEWITEQWLLRKLRCRPVRTYITDGVYGLKFMGEMLSMKAKGTMVDYARERYDIIDADTFKFRIGGSKMVSTKDPENIKAMLATQFNDFALGLRHAQFKPLLGDGIFTLDGEGWKHSRAMLRPQFAREQVSHVRLLEPHFQVLAKHIKKSRGAPFDIQPLFFRLTLDSATEFLFGASVNSLWDESVGMETKNFDVDGKANFAEAFNGAQNWLASRAITQKLYFLVTAPSFRRQIAQVHKFADFYVHKALEASPEELEEKSKEGYIFSYELAKQTRNPKILRDQLLNILLAGRDTTAGLLSFTMFELSKNPRVWNKLKEEVYQSFGSGDDCRISDITFESLKKCEYLKAVLNEALRMYPSVPQNFRVATRNTCLPRGGGPSGMEPCLIRKGQTVVYSIFATHRDPKFYGKDADEFRPERWFEETTRKLGWAFLPFNGGPRICLGQQFALTEASYILTRLVQEFPNLGDNKQEYPPKKNSHLTMSHMDGVFVSLV</sequence>
<keyword evidence="5 9" id="KW-0560">Oxidoreductase</keyword>
<dbReference type="SUPFAM" id="SSF48264">
    <property type="entry name" value="Cytochrome P450"/>
    <property type="match status" value="1"/>
</dbReference>
<evidence type="ECO:0000256" key="3">
    <source>
        <dbReference type="ARBA" id="ARBA00022617"/>
    </source>
</evidence>
<dbReference type="GO" id="GO:0005506">
    <property type="term" value="F:iron ion binding"/>
    <property type="evidence" value="ECO:0007669"/>
    <property type="project" value="InterPro"/>
</dbReference>
<dbReference type="InterPro" id="IPR001128">
    <property type="entry name" value="Cyt_P450"/>
</dbReference>